<dbReference type="Proteomes" id="UP001165069">
    <property type="component" value="Unassembled WGS sequence"/>
</dbReference>
<dbReference type="InterPro" id="IPR024445">
    <property type="entry name" value="Tnp_ISXO2-like"/>
</dbReference>
<dbReference type="Pfam" id="PF12760">
    <property type="entry name" value="Zn_ribbon_IS1595"/>
    <property type="match status" value="1"/>
</dbReference>
<proteinExistence type="predicted"/>
<keyword evidence="4" id="KW-1185">Reference proteome</keyword>
<evidence type="ECO:0000313" key="4">
    <source>
        <dbReference type="Proteomes" id="UP001165069"/>
    </source>
</evidence>
<accession>A0ABQ5QJL8</accession>
<sequence>MASPLPSWFLKRFSTEDQCRASIRELRWPGGFRCPGCGSNRARLNARGLFRCQDCQKQASELSGTALAGGRVSLVTWFSVLWVMSETPSGISASGLAKLPDPDEDERNLVSYKTAWLLLHKIRGVMQQIPGPPTYGRVEVSIENLEVVELNQFGRQGKKAVQVLVVVKERADGSTEWACLRQIRDREPETLQRCLMEALGGVMREEIWSSPGSEFDWLGEAEYRHRTATELGLLSVNRVLGELRVWQVGTHWGEMSEKHLGAYLDEFVFRFNHRCRKSTPKEVFDDLVQRALHGEPKTFQDVVRGEA</sequence>
<evidence type="ECO:0000313" key="3">
    <source>
        <dbReference type="EMBL" id="GLH74761.1"/>
    </source>
</evidence>
<organism evidence="3 4">
    <name type="scientific">Geothrix limicola</name>
    <dbReference type="NCBI Taxonomy" id="2927978"/>
    <lineage>
        <taxon>Bacteria</taxon>
        <taxon>Pseudomonadati</taxon>
        <taxon>Acidobacteriota</taxon>
        <taxon>Holophagae</taxon>
        <taxon>Holophagales</taxon>
        <taxon>Holophagaceae</taxon>
        <taxon>Geothrix</taxon>
    </lineage>
</organism>
<evidence type="ECO:0000259" key="1">
    <source>
        <dbReference type="Pfam" id="PF12760"/>
    </source>
</evidence>
<gene>
    <name evidence="3" type="ORF">GETHLI_32630</name>
</gene>
<name>A0ABQ5QJL8_9BACT</name>
<protein>
    <submittedName>
        <fullName evidence="3">DDE transposase</fullName>
    </submittedName>
</protein>
<dbReference type="InterPro" id="IPR024442">
    <property type="entry name" value="Transposase_Zn_ribbon"/>
</dbReference>
<comment type="caution">
    <text evidence="3">The sequence shown here is derived from an EMBL/GenBank/DDBJ whole genome shotgun (WGS) entry which is preliminary data.</text>
</comment>
<dbReference type="Pfam" id="PF12762">
    <property type="entry name" value="DDE_Tnp_IS1595"/>
    <property type="match status" value="1"/>
</dbReference>
<feature type="domain" description="Transposase zinc-ribbon" evidence="1">
    <location>
        <begin position="15"/>
        <end position="58"/>
    </location>
</feature>
<evidence type="ECO:0000259" key="2">
    <source>
        <dbReference type="Pfam" id="PF12762"/>
    </source>
</evidence>
<dbReference type="EMBL" id="BSDE01000008">
    <property type="protein sequence ID" value="GLH74761.1"/>
    <property type="molecule type" value="Genomic_DNA"/>
</dbReference>
<reference evidence="3 4" key="1">
    <citation type="journal article" date="2023" name="Antonie Van Leeuwenhoek">
        <title>Mesoterricola silvestris gen. nov., sp. nov., Mesoterricola sediminis sp. nov., Geothrix oryzae sp. nov., Geothrix edaphica sp. nov., Geothrix rubra sp. nov., and Geothrix limicola sp. nov., six novel members of Acidobacteriota isolated from soils.</title>
        <authorList>
            <person name="Itoh H."/>
            <person name="Sugisawa Y."/>
            <person name="Mise K."/>
            <person name="Xu Z."/>
            <person name="Kuniyasu M."/>
            <person name="Ushijima N."/>
            <person name="Kawano K."/>
            <person name="Kobayashi E."/>
            <person name="Shiratori Y."/>
            <person name="Masuda Y."/>
            <person name="Senoo K."/>
        </authorList>
    </citation>
    <scope>NUCLEOTIDE SEQUENCE [LARGE SCALE GENOMIC DNA]</scope>
    <source>
        <strain evidence="3 4">Red804</strain>
    </source>
</reference>
<feature type="domain" description="ISXO2-like transposase" evidence="2">
    <location>
        <begin position="157"/>
        <end position="272"/>
    </location>
</feature>